<dbReference type="EMBL" id="SNXY01000007">
    <property type="protein sequence ID" value="TDP85597.1"/>
    <property type="molecule type" value="Genomic_DNA"/>
</dbReference>
<dbReference type="NCBIfam" id="TIGR02215">
    <property type="entry name" value="phage_chp_gp8"/>
    <property type="match status" value="1"/>
</dbReference>
<proteinExistence type="predicted"/>
<comment type="caution">
    <text evidence="1">The sequence shown here is derived from an EMBL/GenBank/DDBJ whole genome shotgun (WGS) entry which is preliminary data.</text>
</comment>
<gene>
    <name evidence="1" type="ORF">EDD54_2452</name>
</gene>
<protein>
    <submittedName>
        <fullName evidence="1">Putative phiE125 gp8 family phage protein</fullName>
    </submittedName>
</protein>
<evidence type="ECO:0000313" key="1">
    <source>
        <dbReference type="EMBL" id="TDP85597.1"/>
    </source>
</evidence>
<dbReference type="CDD" id="cd08054">
    <property type="entry name" value="gp6"/>
    <property type="match status" value="1"/>
</dbReference>
<name>A0A4R6RIA7_9HYPH</name>
<dbReference type="InterPro" id="IPR011738">
    <property type="entry name" value="Phage_CHP"/>
</dbReference>
<dbReference type="Pfam" id="PF05135">
    <property type="entry name" value="Phage_connect_1"/>
    <property type="match status" value="1"/>
</dbReference>
<dbReference type="NCBIfam" id="TIGR01560">
    <property type="entry name" value="put_DNA_pack"/>
    <property type="match status" value="1"/>
</dbReference>
<dbReference type="InterPro" id="IPR021146">
    <property type="entry name" value="Phage_gp6-like_head-tail"/>
</dbReference>
<dbReference type="RefSeq" id="WP_126541433.1">
    <property type="nucleotide sequence ID" value="NZ_BSPM01000004.1"/>
</dbReference>
<reference evidence="1 2" key="1">
    <citation type="submission" date="2019-03" db="EMBL/GenBank/DDBJ databases">
        <title>Genomic Encyclopedia of Type Strains, Phase IV (KMG-IV): sequencing the most valuable type-strain genomes for metagenomic binning, comparative biology and taxonomic classification.</title>
        <authorList>
            <person name="Goeker M."/>
        </authorList>
    </citation>
    <scope>NUCLEOTIDE SEQUENCE [LARGE SCALE GENOMIC DNA]</scope>
    <source>
        <strain evidence="1 2">DSM 102969</strain>
    </source>
</reference>
<sequence>MSVTIVTPPTETPVTLADIKAHLRIDFDDEDALLVSLIEAATGQIEARLGRALVMRTVRQTFKRFSPVLRLSASPVQSVASVAYLDAANVDRTLSASAYRVEGVGDVATIAPVTPWPATGSEPDAVAVTYVAGYGDAEEVPGAIRNAVKMLAGGLYNHRESTTAADLMPAIEGVEDVITANREWAF</sequence>
<dbReference type="AlphaFoldDB" id="A0A4R6RIA7"/>
<accession>A0A4R6RIA7</accession>
<keyword evidence="2" id="KW-1185">Reference proteome</keyword>
<dbReference type="InterPro" id="IPR006450">
    <property type="entry name" value="Phage_HK97_gp6-like"/>
</dbReference>
<dbReference type="OrthoDB" id="8452228at2"/>
<dbReference type="Gene3D" id="1.10.3230.30">
    <property type="entry name" value="Phage gp6-like head-tail connector protein"/>
    <property type="match status" value="1"/>
</dbReference>
<dbReference type="Proteomes" id="UP000294547">
    <property type="component" value="Unassembled WGS sequence"/>
</dbReference>
<evidence type="ECO:0000313" key="2">
    <source>
        <dbReference type="Proteomes" id="UP000294547"/>
    </source>
</evidence>
<organism evidence="1 2">
    <name type="scientific">Oharaeibacter diazotrophicus</name>
    <dbReference type="NCBI Taxonomy" id="1920512"/>
    <lineage>
        <taxon>Bacteria</taxon>
        <taxon>Pseudomonadati</taxon>
        <taxon>Pseudomonadota</taxon>
        <taxon>Alphaproteobacteria</taxon>
        <taxon>Hyphomicrobiales</taxon>
        <taxon>Pleomorphomonadaceae</taxon>
        <taxon>Oharaeibacter</taxon>
    </lineage>
</organism>